<dbReference type="InterPro" id="IPR050679">
    <property type="entry name" value="Bact_HTH_transcr_reg"/>
</dbReference>
<comment type="caution">
    <text evidence="5">The sequence shown here is derived from an EMBL/GenBank/DDBJ whole genome shotgun (WGS) entry which is preliminary data.</text>
</comment>
<gene>
    <name evidence="5" type="ORF">KGQ19_39560</name>
</gene>
<accession>A0ABS5L3R6</accession>
<dbReference type="PANTHER" id="PTHR44846">
    <property type="entry name" value="MANNOSYL-D-GLYCERATE TRANSPORT/METABOLISM SYSTEM REPRESSOR MNGR-RELATED"/>
    <property type="match status" value="1"/>
</dbReference>
<dbReference type="EMBL" id="JAAFYZ010000223">
    <property type="protein sequence ID" value="MBS2552969.1"/>
    <property type="molecule type" value="Genomic_DNA"/>
</dbReference>
<proteinExistence type="predicted"/>
<dbReference type="PANTHER" id="PTHR44846:SF1">
    <property type="entry name" value="MANNOSYL-D-GLYCERATE TRANSPORT_METABOLISM SYSTEM REPRESSOR MNGR-RELATED"/>
    <property type="match status" value="1"/>
</dbReference>
<dbReference type="InterPro" id="IPR011663">
    <property type="entry name" value="UTRA"/>
</dbReference>
<dbReference type="SMART" id="SM00866">
    <property type="entry name" value="UTRA"/>
    <property type="match status" value="1"/>
</dbReference>
<dbReference type="PRINTS" id="PR00035">
    <property type="entry name" value="HTHGNTR"/>
</dbReference>
<evidence type="ECO:0000259" key="4">
    <source>
        <dbReference type="PROSITE" id="PS50949"/>
    </source>
</evidence>
<dbReference type="SUPFAM" id="SSF46785">
    <property type="entry name" value="Winged helix' DNA-binding domain"/>
    <property type="match status" value="1"/>
</dbReference>
<dbReference type="Pfam" id="PF07702">
    <property type="entry name" value="UTRA"/>
    <property type="match status" value="1"/>
</dbReference>
<dbReference type="Gene3D" id="1.10.10.10">
    <property type="entry name" value="Winged helix-like DNA-binding domain superfamily/Winged helix DNA-binding domain"/>
    <property type="match status" value="1"/>
</dbReference>
<dbReference type="PROSITE" id="PS50949">
    <property type="entry name" value="HTH_GNTR"/>
    <property type="match status" value="1"/>
</dbReference>
<keyword evidence="6" id="KW-1185">Reference proteome</keyword>
<keyword evidence="2" id="KW-0238">DNA-binding</keyword>
<dbReference type="RefSeq" id="WP_212019066.1">
    <property type="nucleotide sequence ID" value="NZ_JAAFYZ010000223.1"/>
</dbReference>
<dbReference type="SMART" id="SM00345">
    <property type="entry name" value="HTH_GNTR"/>
    <property type="match status" value="1"/>
</dbReference>
<organism evidence="5 6">
    <name type="scientific">Catenulispora pinistramenti</name>
    <dbReference type="NCBI Taxonomy" id="2705254"/>
    <lineage>
        <taxon>Bacteria</taxon>
        <taxon>Bacillati</taxon>
        <taxon>Actinomycetota</taxon>
        <taxon>Actinomycetes</taxon>
        <taxon>Catenulisporales</taxon>
        <taxon>Catenulisporaceae</taxon>
        <taxon>Catenulispora</taxon>
    </lineage>
</organism>
<dbReference type="InterPro" id="IPR000524">
    <property type="entry name" value="Tscrpt_reg_HTH_GntR"/>
</dbReference>
<evidence type="ECO:0000256" key="2">
    <source>
        <dbReference type="ARBA" id="ARBA00023125"/>
    </source>
</evidence>
<protein>
    <submittedName>
        <fullName evidence="5">GntR family transcriptional regulator</fullName>
    </submittedName>
</protein>
<dbReference type="InterPro" id="IPR036390">
    <property type="entry name" value="WH_DNA-bd_sf"/>
</dbReference>
<evidence type="ECO:0000256" key="3">
    <source>
        <dbReference type="ARBA" id="ARBA00023163"/>
    </source>
</evidence>
<dbReference type="SUPFAM" id="SSF64288">
    <property type="entry name" value="Chorismate lyase-like"/>
    <property type="match status" value="1"/>
</dbReference>
<dbReference type="Gene3D" id="3.40.1410.10">
    <property type="entry name" value="Chorismate lyase-like"/>
    <property type="match status" value="1"/>
</dbReference>
<dbReference type="InterPro" id="IPR036388">
    <property type="entry name" value="WH-like_DNA-bd_sf"/>
</dbReference>
<sequence length="256" mass="28486">MTREPRYRQIAEELRHAITEHAYGPGGKLPSEGALAERYEVSRGTIRQALMLLRHDGLVTSRRGTRRVVLDDAPVQEFAQMQSFARWARSIGETPEGRVIRQEWHSADPDERRHLRIDADARVLRVVRLRLLSGRPAMLERTAYPEAMGGIVETLPTDTVSVTEFLEQAGVFVADAEHTIDLARADPEDAELLGCAVDDPLLRERRRSTDPAGVPLEWSEDRYLPGSVAFVVHNSLASTPLTRQHMVPGAGGQGSV</sequence>
<reference evidence="5 6" key="1">
    <citation type="submission" date="2020-02" db="EMBL/GenBank/DDBJ databases">
        <title>Acidophilic actinobacteria isolated from forest soil.</title>
        <authorList>
            <person name="Golinska P."/>
        </authorList>
    </citation>
    <scope>NUCLEOTIDE SEQUENCE [LARGE SCALE GENOMIC DNA]</scope>
    <source>
        <strain evidence="5 6">NL8</strain>
    </source>
</reference>
<feature type="domain" description="HTH gntR-type" evidence="4">
    <location>
        <begin position="4"/>
        <end position="72"/>
    </location>
</feature>
<dbReference type="CDD" id="cd07377">
    <property type="entry name" value="WHTH_GntR"/>
    <property type="match status" value="1"/>
</dbReference>
<feature type="non-terminal residue" evidence="5">
    <location>
        <position position="256"/>
    </location>
</feature>
<keyword evidence="1" id="KW-0805">Transcription regulation</keyword>
<name>A0ABS5L3R6_9ACTN</name>
<dbReference type="Proteomes" id="UP000730482">
    <property type="component" value="Unassembled WGS sequence"/>
</dbReference>
<evidence type="ECO:0000256" key="1">
    <source>
        <dbReference type="ARBA" id="ARBA00023015"/>
    </source>
</evidence>
<evidence type="ECO:0000313" key="6">
    <source>
        <dbReference type="Proteomes" id="UP000730482"/>
    </source>
</evidence>
<keyword evidence="3" id="KW-0804">Transcription</keyword>
<dbReference type="Pfam" id="PF00392">
    <property type="entry name" value="GntR"/>
    <property type="match status" value="1"/>
</dbReference>
<dbReference type="InterPro" id="IPR028978">
    <property type="entry name" value="Chorismate_lyase_/UTRA_dom_sf"/>
</dbReference>
<evidence type="ECO:0000313" key="5">
    <source>
        <dbReference type="EMBL" id="MBS2552969.1"/>
    </source>
</evidence>